<dbReference type="Pfam" id="PF25104">
    <property type="entry name" value="DUF7812"/>
    <property type="match status" value="1"/>
</dbReference>
<organism evidence="3 4">
    <name type="scientific">Aquilegia coerulea</name>
    <name type="common">Rocky mountain columbine</name>
    <dbReference type="NCBI Taxonomy" id="218851"/>
    <lineage>
        <taxon>Eukaryota</taxon>
        <taxon>Viridiplantae</taxon>
        <taxon>Streptophyta</taxon>
        <taxon>Embryophyta</taxon>
        <taxon>Tracheophyta</taxon>
        <taxon>Spermatophyta</taxon>
        <taxon>Magnoliopsida</taxon>
        <taxon>Ranunculales</taxon>
        <taxon>Ranunculaceae</taxon>
        <taxon>Thalictroideae</taxon>
        <taxon>Aquilegia</taxon>
    </lineage>
</organism>
<feature type="domain" description="DUF7812" evidence="2">
    <location>
        <begin position="88"/>
        <end position="523"/>
    </location>
</feature>
<dbReference type="PANTHER" id="PTHR36786">
    <property type="entry name" value="2-ISOPROPYLMALATE SYNTHASE"/>
    <property type="match status" value="1"/>
</dbReference>
<accession>A0A2G5DKQ4</accession>
<evidence type="ECO:0000259" key="2">
    <source>
        <dbReference type="Pfam" id="PF25104"/>
    </source>
</evidence>
<gene>
    <name evidence="3" type="ORF">AQUCO_01800104v1</name>
</gene>
<feature type="region of interest" description="Disordered" evidence="1">
    <location>
        <begin position="651"/>
        <end position="671"/>
    </location>
</feature>
<sequence length="671" mass="75640">MYSTLEIDVCSLEIFDRVLNAVRTQESQIDKFNFTLKFSDIFNVSSFLFDELSKRFTQLFSDLFSINEANALSNLHSESCGSQKELILLLRCCMAILPLLEADTSVLLEKSRDLLSILRKLCSREISFEHSNSPVRFLCSILEVFVDELLLHRQLGVCFFVVDDVCFTNKFFKCHSSCTDAVLEVICAHFLLSFHDEYLQKKFLDASVLRHCKKASYIELSLPAALQLLGSSVMVSAPLLFQAYMILIVVRCIGTDTASDDRGVNVPHKSSYISIFEKACIFYARHISCLYLCDHHLTADSGSDHCDKPFRSGKGDCPSFESYILPVTYNGITQVVSFGDYNCSFFVKTKPELISYIKENEQILNPSRKDEILSVLESVVSLTLSAKVEGNLLHTGRDASHQEIFLLVSIINLMSHSLLQLVQCMNGGSLGCQKSVNDYDGIIKIVGCFQQCFKSGLTLILLDEVMGSNPTSHKEFNLILMHFVSLLRFCYEKGHDNLLKGCIFMMMTLINLISFEEGHLESLNALLSCRKKPLSFHSGTKYLKALTVRKSCLKVAMEYTKIQKLHLSGQPLQLYGKDGQSETSAAPLLLKAAEEAETCNGDAFFRLCGSTQSDIDELADFIECKKGKDYAKWLEDKKSCRALINMKKAARKKEKKREKSAMFKQSRKSLI</sequence>
<dbReference type="Proteomes" id="UP000230069">
    <property type="component" value="Unassembled WGS sequence"/>
</dbReference>
<evidence type="ECO:0000313" key="3">
    <source>
        <dbReference type="EMBL" id="PIA43827.1"/>
    </source>
</evidence>
<reference evidence="3 4" key="1">
    <citation type="submission" date="2017-09" db="EMBL/GenBank/DDBJ databases">
        <title>WGS assembly of Aquilegia coerulea Goldsmith.</title>
        <authorList>
            <person name="Hodges S."/>
            <person name="Kramer E."/>
            <person name="Nordborg M."/>
            <person name="Tomkins J."/>
            <person name="Borevitz J."/>
            <person name="Derieg N."/>
            <person name="Yan J."/>
            <person name="Mihaltcheva S."/>
            <person name="Hayes R.D."/>
            <person name="Rokhsar D."/>
        </authorList>
    </citation>
    <scope>NUCLEOTIDE SEQUENCE [LARGE SCALE GENOMIC DNA]</scope>
    <source>
        <strain evidence="4">cv. Goldsmith</strain>
    </source>
</reference>
<proteinExistence type="predicted"/>
<evidence type="ECO:0000313" key="4">
    <source>
        <dbReference type="Proteomes" id="UP000230069"/>
    </source>
</evidence>
<keyword evidence="4" id="KW-1185">Reference proteome</keyword>
<evidence type="ECO:0000256" key="1">
    <source>
        <dbReference type="SAM" id="MobiDB-lite"/>
    </source>
</evidence>
<dbReference type="FunCoup" id="A0A2G5DKQ4">
    <property type="interactions" value="191"/>
</dbReference>
<dbReference type="AlphaFoldDB" id="A0A2G5DKQ4"/>
<dbReference type="InterPro" id="IPR056714">
    <property type="entry name" value="DUF7812"/>
</dbReference>
<name>A0A2G5DKQ4_AQUCA</name>
<dbReference type="InParanoid" id="A0A2G5DKQ4"/>
<dbReference type="STRING" id="218851.A0A2G5DKQ4"/>
<dbReference type="EMBL" id="KZ305035">
    <property type="protein sequence ID" value="PIA43827.1"/>
    <property type="molecule type" value="Genomic_DNA"/>
</dbReference>
<protein>
    <recommendedName>
        <fullName evidence="2">DUF7812 domain-containing protein</fullName>
    </recommendedName>
</protein>
<dbReference type="PANTHER" id="PTHR36786:SF1">
    <property type="entry name" value="2-ISOPROPYLMALATE SYNTHASE"/>
    <property type="match status" value="1"/>
</dbReference>
<dbReference type="OrthoDB" id="1882119at2759"/>